<dbReference type="RefSeq" id="WP_073005695.1">
    <property type="nucleotide sequence ID" value="NZ_FQZO01000002.1"/>
</dbReference>
<evidence type="ECO:0000313" key="1">
    <source>
        <dbReference type="EMBL" id="SHI93281.1"/>
    </source>
</evidence>
<sequence length="131" mass="15348">MVRVLKTEKRYHDFTSEAWERYPKEALERLNYVKNNAPTEIYNLFLVDTLKFMLSGSEDQELSVNAKGLKSLCKGLLLALENMHSDTPLQVYEDMLGFYEISIINSIANLQQNKDNLQEAKKEAFYNNLYW</sequence>
<organism evidence="1 2">
    <name type="scientific">Clostridium amylolyticum</name>
    <dbReference type="NCBI Taxonomy" id="1121298"/>
    <lineage>
        <taxon>Bacteria</taxon>
        <taxon>Bacillati</taxon>
        <taxon>Bacillota</taxon>
        <taxon>Clostridia</taxon>
        <taxon>Eubacteriales</taxon>
        <taxon>Clostridiaceae</taxon>
        <taxon>Clostridium</taxon>
    </lineage>
</organism>
<accession>A0A1M6F6H5</accession>
<dbReference type="AlphaFoldDB" id="A0A1M6F6H5"/>
<reference evidence="1 2" key="1">
    <citation type="submission" date="2016-11" db="EMBL/GenBank/DDBJ databases">
        <authorList>
            <person name="Jaros S."/>
            <person name="Januszkiewicz K."/>
            <person name="Wedrychowicz H."/>
        </authorList>
    </citation>
    <scope>NUCLEOTIDE SEQUENCE [LARGE SCALE GENOMIC DNA]</scope>
    <source>
        <strain evidence="1 2">DSM 21864</strain>
    </source>
</reference>
<name>A0A1M6F6H5_9CLOT</name>
<gene>
    <name evidence="1" type="ORF">SAMN05444401_1823</name>
</gene>
<protein>
    <submittedName>
        <fullName evidence="1">Uncharacterized protein</fullName>
    </submittedName>
</protein>
<keyword evidence="2" id="KW-1185">Reference proteome</keyword>
<evidence type="ECO:0000313" key="2">
    <source>
        <dbReference type="Proteomes" id="UP000184080"/>
    </source>
</evidence>
<proteinExistence type="predicted"/>
<dbReference type="Proteomes" id="UP000184080">
    <property type="component" value="Unassembled WGS sequence"/>
</dbReference>
<dbReference type="EMBL" id="FQZO01000002">
    <property type="protein sequence ID" value="SHI93281.1"/>
    <property type="molecule type" value="Genomic_DNA"/>
</dbReference>